<dbReference type="Pfam" id="PF04266">
    <property type="entry name" value="ASCH"/>
    <property type="match status" value="1"/>
</dbReference>
<gene>
    <name evidence="2" type="ORF">ADM99_14085</name>
</gene>
<protein>
    <recommendedName>
        <fullName evidence="1">ASCH domain-containing protein</fullName>
    </recommendedName>
</protein>
<dbReference type="PIRSF" id="PIRSF021320">
    <property type="entry name" value="DUF984"/>
    <property type="match status" value="1"/>
</dbReference>
<sequence>MEDRKSRNLPLPVRYDAWHFCNDETSANNLADLVLAGQKKATASLFWEYEAEGSSVPKPGDLSIITRWDGTPVCIIETTEITIYPFDQVPESFAFDEGEGDRSLQYWKDVHLAYFTEECAAIGRTVEPSMPVVCERFRMIYRPTPK</sequence>
<feature type="domain" description="ASCH" evidence="1">
    <location>
        <begin position="18"/>
        <end position="141"/>
    </location>
</feature>
<reference evidence="2 3" key="1">
    <citation type="submission" date="2015-07" db="EMBL/GenBank/DDBJ databases">
        <title>Genome sequence of Leptolinea tardivitalis DSM 16556.</title>
        <authorList>
            <person name="Hemp J."/>
            <person name="Ward L.M."/>
            <person name="Pace L.A."/>
            <person name="Fischer W.W."/>
        </authorList>
    </citation>
    <scope>NUCLEOTIDE SEQUENCE [LARGE SCALE GENOMIC DNA]</scope>
    <source>
        <strain evidence="2 3">YMTK-2</strain>
    </source>
</reference>
<dbReference type="PANTHER" id="PTHR39203:SF1">
    <property type="entry name" value="CYTOPLASMIC PROTEIN"/>
    <property type="match status" value="1"/>
</dbReference>
<name>A0A0P6WPP4_9CHLR</name>
<dbReference type="Proteomes" id="UP000050430">
    <property type="component" value="Unassembled WGS sequence"/>
</dbReference>
<keyword evidence="3" id="KW-1185">Reference proteome</keyword>
<dbReference type="InterPro" id="IPR009326">
    <property type="entry name" value="DUF984"/>
</dbReference>
<evidence type="ECO:0000313" key="2">
    <source>
        <dbReference type="EMBL" id="KPL70725.1"/>
    </source>
</evidence>
<evidence type="ECO:0000259" key="1">
    <source>
        <dbReference type="SMART" id="SM01022"/>
    </source>
</evidence>
<accession>A0A0P6WPP4</accession>
<dbReference type="AlphaFoldDB" id="A0A0P6WPP4"/>
<proteinExistence type="predicted"/>
<evidence type="ECO:0000313" key="3">
    <source>
        <dbReference type="Proteomes" id="UP000050430"/>
    </source>
</evidence>
<comment type="caution">
    <text evidence="2">The sequence shown here is derived from an EMBL/GenBank/DDBJ whole genome shotgun (WGS) entry which is preliminary data.</text>
</comment>
<organism evidence="2 3">
    <name type="scientific">Leptolinea tardivitalis</name>
    <dbReference type="NCBI Taxonomy" id="229920"/>
    <lineage>
        <taxon>Bacteria</taxon>
        <taxon>Bacillati</taxon>
        <taxon>Chloroflexota</taxon>
        <taxon>Anaerolineae</taxon>
        <taxon>Anaerolineales</taxon>
        <taxon>Anaerolineaceae</taxon>
        <taxon>Leptolinea</taxon>
    </lineage>
</organism>
<dbReference type="Gene3D" id="3.10.400.10">
    <property type="entry name" value="Sulfate adenylyltransferase"/>
    <property type="match status" value="1"/>
</dbReference>
<dbReference type="CDD" id="cd06553">
    <property type="entry name" value="ASCH_Ef3133_like"/>
    <property type="match status" value="1"/>
</dbReference>
<dbReference type="SMART" id="SM01022">
    <property type="entry name" value="ASCH"/>
    <property type="match status" value="1"/>
</dbReference>
<dbReference type="InterPro" id="IPR007374">
    <property type="entry name" value="ASCH_domain"/>
</dbReference>
<dbReference type="InterPro" id="IPR015947">
    <property type="entry name" value="PUA-like_sf"/>
</dbReference>
<dbReference type="SUPFAM" id="SSF88697">
    <property type="entry name" value="PUA domain-like"/>
    <property type="match status" value="1"/>
</dbReference>
<dbReference type="STRING" id="229920.ADM99_14085"/>
<dbReference type="PANTHER" id="PTHR39203">
    <property type="entry name" value="CYTOPLASMIC PROTEIN-RELATED"/>
    <property type="match status" value="1"/>
</dbReference>
<dbReference type="EMBL" id="LGCK01000014">
    <property type="protein sequence ID" value="KPL70725.1"/>
    <property type="molecule type" value="Genomic_DNA"/>
</dbReference>